<dbReference type="InterPro" id="IPR025602">
    <property type="entry name" value="BCP1_family"/>
</dbReference>
<dbReference type="PANTHER" id="PTHR13261">
    <property type="entry name" value="BRCA2 AND CDKN1A INTERACTING PROTEIN"/>
    <property type="match status" value="1"/>
</dbReference>
<feature type="compositionally biased region" description="Acidic residues" evidence="2">
    <location>
        <begin position="11"/>
        <end position="29"/>
    </location>
</feature>
<feature type="compositionally biased region" description="Basic residues" evidence="2">
    <location>
        <begin position="217"/>
        <end position="230"/>
    </location>
</feature>
<keyword evidence="3" id="KW-0472">Membrane</keyword>
<evidence type="ECO:0008006" key="6">
    <source>
        <dbReference type="Google" id="ProtNLM"/>
    </source>
</evidence>
<feature type="region of interest" description="Disordered" evidence="2">
    <location>
        <begin position="202"/>
        <end position="230"/>
    </location>
</feature>
<gene>
    <name evidence="4" type="ORF">G7K_3706-t1</name>
</gene>
<feature type="compositionally biased region" description="Acidic residues" evidence="2">
    <location>
        <begin position="204"/>
        <end position="214"/>
    </location>
</feature>
<evidence type="ECO:0000313" key="4">
    <source>
        <dbReference type="EMBL" id="GAO49557.1"/>
    </source>
</evidence>
<dbReference type="GO" id="GO:0005634">
    <property type="term" value="C:nucleus"/>
    <property type="evidence" value="ECO:0007669"/>
    <property type="project" value="TreeGrafter"/>
</dbReference>
<organism evidence="4 5">
    <name type="scientific">Saitoella complicata (strain BCRC 22490 / CBS 7301 / JCM 7358 / NBRC 10748 / NRRL Y-17804)</name>
    <dbReference type="NCBI Taxonomy" id="698492"/>
    <lineage>
        <taxon>Eukaryota</taxon>
        <taxon>Fungi</taxon>
        <taxon>Dikarya</taxon>
        <taxon>Ascomycota</taxon>
        <taxon>Taphrinomycotina</taxon>
        <taxon>Taphrinomycotina incertae sedis</taxon>
        <taxon>Saitoella</taxon>
    </lineage>
</organism>
<dbReference type="Proteomes" id="UP000033140">
    <property type="component" value="Unassembled WGS sequence"/>
</dbReference>
<comment type="similarity">
    <text evidence="1">Belongs to the BCP1 family.</text>
</comment>
<evidence type="ECO:0000256" key="1">
    <source>
        <dbReference type="ARBA" id="ARBA00006781"/>
    </source>
</evidence>
<name>A0A0E9NI60_SAICN</name>
<keyword evidence="5" id="KW-1185">Reference proteome</keyword>
<keyword evidence="3" id="KW-1133">Transmembrane helix</keyword>
<reference evidence="4 5" key="2">
    <citation type="journal article" date="2014" name="J. Gen. Appl. Microbiol.">
        <title>The early diverging ascomycetous budding yeast Saitoella complicata has three histone deacetylases belonging to the Clr6, Hos2, and Rpd3 lineages.</title>
        <authorList>
            <person name="Nishida H."/>
            <person name="Matsumoto T."/>
            <person name="Kondo S."/>
            <person name="Hamamoto M."/>
            <person name="Yoshikawa H."/>
        </authorList>
    </citation>
    <scope>NUCLEOTIDE SEQUENCE [LARGE SCALE GENOMIC DNA]</scope>
    <source>
        <strain evidence="4 5">NRRL Y-17804</strain>
    </source>
</reference>
<sequence length="433" mass="49728">MPKRTRKQPEEEVPAQESDVEKDDSDVEDSDIDEINVDFEYFDPQPIDFHALKNLCNQLFGPDKIHFNTSELSDLILSQPLLGSTVKVDGNESDPYAFLTVLNMNTHQDKDVIKQLKKYILEKSRSNSALHAKLEKLLSPTAKTHLGLVLSERLINMPPQIVPPMYRMLVEEIEWAIEDKEPYQFDAFLVFSKTYTELASGLVSDEDDDEEEEEKQPKKKNKMAMKKKKSKQPSKESFYYHIEDKLLQEIAGPEARVTFQYTTKPGEELDSYGIRPQGELMLIPREEMLKAVPELEDKICRQYYFRLTPAETLVTDVSVLVHVTDRLGVCKLFDGVKDSEKSKLDLHALRIFASFCSLQHLVHESKEEESRRTHITSFLKMDDFLDLDTCTPVLILSYLILGLLFLLTMDTGLGLVSVRVYCSRDPVLHLDCV</sequence>
<dbReference type="AlphaFoldDB" id="A0A0E9NI60"/>
<dbReference type="PANTHER" id="PTHR13261:SF0">
    <property type="entry name" value="BRCA2 AND CDKN1A-INTERACTING PROTEIN"/>
    <property type="match status" value="1"/>
</dbReference>
<proteinExistence type="inferred from homology"/>
<reference evidence="4 5" key="3">
    <citation type="journal article" date="2015" name="Genome Announc.">
        <title>Draft Genome Sequence of the Archiascomycetous Yeast Saitoella complicata.</title>
        <authorList>
            <person name="Yamauchi K."/>
            <person name="Kondo S."/>
            <person name="Hamamoto M."/>
            <person name="Takahashi Y."/>
            <person name="Ogura Y."/>
            <person name="Hayashi T."/>
            <person name="Nishida H."/>
        </authorList>
    </citation>
    <scope>NUCLEOTIDE SEQUENCE [LARGE SCALE GENOMIC DNA]</scope>
    <source>
        <strain evidence="4 5">NRRL Y-17804</strain>
    </source>
</reference>
<dbReference type="OMA" id="WAIENEA"/>
<evidence type="ECO:0000313" key="5">
    <source>
        <dbReference type="Proteomes" id="UP000033140"/>
    </source>
</evidence>
<evidence type="ECO:0000256" key="2">
    <source>
        <dbReference type="SAM" id="MobiDB-lite"/>
    </source>
</evidence>
<reference evidence="4 5" key="1">
    <citation type="journal article" date="2011" name="J. Gen. Appl. Microbiol.">
        <title>Draft genome sequencing of the enigmatic yeast Saitoella complicata.</title>
        <authorList>
            <person name="Nishida H."/>
            <person name="Hamamoto M."/>
            <person name="Sugiyama J."/>
        </authorList>
    </citation>
    <scope>NUCLEOTIDE SEQUENCE [LARGE SCALE GENOMIC DNA]</scope>
    <source>
        <strain evidence="4 5">NRRL Y-17804</strain>
    </source>
</reference>
<dbReference type="EMBL" id="BACD03000023">
    <property type="protein sequence ID" value="GAO49557.1"/>
    <property type="molecule type" value="Genomic_DNA"/>
</dbReference>
<feature type="transmembrane region" description="Helical" evidence="3">
    <location>
        <begin position="395"/>
        <end position="416"/>
    </location>
</feature>
<accession>A0A0E9NI60</accession>
<protein>
    <recommendedName>
        <fullName evidence="6">Protein BCP1</fullName>
    </recommendedName>
</protein>
<keyword evidence="3" id="KW-0812">Transmembrane</keyword>
<dbReference type="Pfam" id="PF13862">
    <property type="entry name" value="BCCIP"/>
    <property type="match status" value="1"/>
</dbReference>
<feature type="region of interest" description="Disordered" evidence="2">
    <location>
        <begin position="1"/>
        <end position="29"/>
    </location>
</feature>
<dbReference type="STRING" id="698492.A0A0E9NI60"/>
<comment type="caution">
    <text evidence="4">The sequence shown here is derived from an EMBL/GenBank/DDBJ whole genome shotgun (WGS) entry which is preliminary data.</text>
</comment>
<evidence type="ECO:0000256" key="3">
    <source>
        <dbReference type="SAM" id="Phobius"/>
    </source>
</evidence>